<keyword evidence="1" id="KW-0560">Oxidoreductase</keyword>
<evidence type="ECO:0000313" key="4">
    <source>
        <dbReference type="Proteomes" id="UP000287224"/>
    </source>
</evidence>
<dbReference type="InterPro" id="IPR036291">
    <property type="entry name" value="NAD(P)-bd_dom_sf"/>
</dbReference>
<reference evidence="4" key="1">
    <citation type="submission" date="2018-12" db="EMBL/GenBank/DDBJ databases">
        <title>Tengunoibacter tsumagoiensis gen. nov., sp. nov., Dictyobacter kobayashii sp. nov., D. alpinus sp. nov., and D. joshuensis sp. nov. and description of Dictyobacteraceae fam. nov. within the order Ktedonobacterales isolated from Tengu-no-mugimeshi.</title>
        <authorList>
            <person name="Wang C.M."/>
            <person name="Zheng Y."/>
            <person name="Sakai Y."/>
            <person name="Toyoda A."/>
            <person name="Minakuchi Y."/>
            <person name="Abe K."/>
            <person name="Yokota A."/>
            <person name="Yabe S."/>
        </authorList>
    </citation>
    <scope>NUCLEOTIDE SEQUENCE [LARGE SCALE GENOMIC DNA]</scope>
    <source>
        <strain evidence="4">S-27</strain>
    </source>
</reference>
<dbReference type="SUPFAM" id="SSF50129">
    <property type="entry name" value="GroES-like"/>
    <property type="match status" value="1"/>
</dbReference>
<evidence type="ECO:0000259" key="2">
    <source>
        <dbReference type="SMART" id="SM00829"/>
    </source>
</evidence>
<evidence type="ECO:0000313" key="3">
    <source>
        <dbReference type="EMBL" id="GCE06970.1"/>
    </source>
</evidence>
<dbReference type="PANTHER" id="PTHR11695">
    <property type="entry name" value="ALCOHOL DEHYDROGENASE RELATED"/>
    <property type="match status" value="1"/>
</dbReference>
<dbReference type="SMART" id="SM00829">
    <property type="entry name" value="PKS_ER"/>
    <property type="match status" value="1"/>
</dbReference>
<keyword evidence="4" id="KW-1185">Reference proteome</keyword>
<dbReference type="InterPro" id="IPR011032">
    <property type="entry name" value="GroES-like_sf"/>
</dbReference>
<dbReference type="GO" id="GO:0016491">
    <property type="term" value="F:oxidoreductase activity"/>
    <property type="evidence" value="ECO:0007669"/>
    <property type="project" value="UniProtKB-KW"/>
</dbReference>
<dbReference type="EMBL" id="BIFQ01000001">
    <property type="protein sequence ID" value="GCE06970.1"/>
    <property type="molecule type" value="Genomic_DNA"/>
</dbReference>
<comment type="caution">
    <text evidence="3">The sequence shown here is derived from an EMBL/GenBank/DDBJ whole genome shotgun (WGS) entry which is preliminary data.</text>
</comment>
<dbReference type="InterPro" id="IPR020843">
    <property type="entry name" value="ER"/>
</dbReference>
<proteinExistence type="predicted"/>
<gene>
    <name evidence="3" type="ORF">KDAU_42990</name>
</gene>
<dbReference type="RefSeq" id="WP_126597867.1">
    <property type="nucleotide sequence ID" value="NZ_BIFQ01000001.1"/>
</dbReference>
<dbReference type="CDD" id="cd05289">
    <property type="entry name" value="MDR_like_2"/>
    <property type="match status" value="1"/>
</dbReference>
<dbReference type="OrthoDB" id="9792162at2"/>
<dbReference type="Gene3D" id="3.90.180.10">
    <property type="entry name" value="Medium-chain alcohol dehydrogenases, catalytic domain"/>
    <property type="match status" value="1"/>
</dbReference>
<accession>A0A401ZJF2</accession>
<dbReference type="Pfam" id="PF13602">
    <property type="entry name" value="ADH_zinc_N_2"/>
    <property type="match status" value="1"/>
</dbReference>
<dbReference type="Proteomes" id="UP000287224">
    <property type="component" value="Unassembled WGS sequence"/>
</dbReference>
<sequence>MATMKAVRIHGFGDVDVLKYEEVERPEPQEGEVLVRVRAAGVNPIDTVSRAHAYRVTTGAAHFPYTLGWDISGEVVALGKGVDQFRVGDQVYGMPRFPQEAKAYSEYVAAPARDLALKPAKLTHQEAASIPLVGLTAWQSLFDSIDLQTGQTVLITGGSGGVGYLAVQFAKWRGATVVTTTSTRNVAFVTNLGADTVIDYTQQALRDVTSNVDTVLDTVGGETLRETFQVIKRGSTLVSLPGHAGVQAIGDELAPQYGVKFIFKPVHPSGEQLAQMAPLFDAGLVKTHLEAVFPLKEAARAHQLVEGGRVRGKVVLSME</sequence>
<dbReference type="PROSITE" id="PS01162">
    <property type="entry name" value="QOR_ZETA_CRYSTAL"/>
    <property type="match status" value="1"/>
</dbReference>
<dbReference type="InterPro" id="IPR013154">
    <property type="entry name" value="ADH-like_N"/>
</dbReference>
<evidence type="ECO:0000256" key="1">
    <source>
        <dbReference type="ARBA" id="ARBA00023002"/>
    </source>
</evidence>
<dbReference type="Pfam" id="PF08240">
    <property type="entry name" value="ADH_N"/>
    <property type="match status" value="1"/>
</dbReference>
<protein>
    <submittedName>
        <fullName evidence="3">Quinone oxidoreductase</fullName>
    </submittedName>
</protein>
<dbReference type="InterPro" id="IPR002364">
    <property type="entry name" value="Quin_OxRdtase/zeta-crystal_CS"/>
</dbReference>
<feature type="domain" description="Enoyl reductase (ER)" evidence="2">
    <location>
        <begin position="13"/>
        <end position="316"/>
    </location>
</feature>
<dbReference type="GO" id="GO:0008270">
    <property type="term" value="F:zinc ion binding"/>
    <property type="evidence" value="ECO:0007669"/>
    <property type="project" value="InterPro"/>
</dbReference>
<dbReference type="InterPro" id="IPR050700">
    <property type="entry name" value="YIM1/Zinc_Alcohol_DH_Fams"/>
</dbReference>
<organism evidence="3 4">
    <name type="scientific">Dictyobacter aurantiacus</name>
    <dbReference type="NCBI Taxonomy" id="1936993"/>
    <lineage>
        <taxon>Bacteria</taxon>
        <taxon>Bacillati</taxon>
        <taxon>Chloroflexota</taxon>
        <taxon>Ktedonobacteria</taxon>
        <taxon>Ktedonobacterales</taxon>
        <taxon>Dictyobacteraceae</taxon>
        <taxon>Dictyobacter</taxon>
    </lineage>
</organism>
<dbReference type="AlphaFoldDB" id="A0A401ZJF2"/>
<name>A0A401ZJF2_9CHLR</name>
<dbReference type="PANTHER" id="PTHR11695:SF294">
    <property type="entry name" value="RETICULON-4-INTERACTING PROTEIN 1, MITOCHONDRIAL"/>
    <property type="match status" value="1"/>
</dbReference>
<dbReference type="SUPFAM" id="SSF51735">
    <property type="entry name" value="NAD(P)-binding Rossmann-fold domains"/>
    <property type="match status" value="1"/>
</dbReference>
<dbReference type="Gene3D" id="3.40.50.720">
    <property type="entry name" value="NAD(P)-binding Rossmann-like Domain"/>
    <property type="match status" value="1"/>
</dbReference>